<dbReference type="Pfam" id="PF14022">
    <property type="entry name" value="DUF4238"/>
    <property type="match status" value="1"/>
</dbReference>
<comment type="caution">
    <text evidence="1">The sequence shown here is derived from an EMBL/GenBank/DDBJ whole genome shotgun (WGS) entry which is preliminary data.</text>
</comment>
<sequence length="338" mass="39932">MKERKDMNKKLKITFDKYSKRHHYLPVFYLKGFADQDKLINVYDKIRDIIIPKQNPESKFYEKDLNNYKVDGKIHFTLEEPMFSPIDSRVSRLFSKIQNPDITNYHFNTTEQLEVLHFISQLFWRSPDTNSIFLDLIKKEGLSNKYFGFKKKDNNRFASDQEIPEIKEHVLNDPEIQKMLKHMIPLSDGNKEELLKLMEKWKIFTIDVPANNFITGDNPFLINNDDIRLDNVFNELIFPLTKNKLLVLSDKSPNFLDGLFLANTNISILNQAKRFIASDSEEGLKRTIFHYKELLKIKQSDTILKSTFEFMYHQASFNNHSDYLNKSEFVNNPKINLG</sequence>
<reference evidence="1" key="1">
    <citation type="submission" date="2020-12" db="EMBL/GenBank/DDBJ databases">
        <title>Bacterial novel species Flavobacterium sp. SE-1-e isolated from soil.</title>
        <authorList>
            <person name="Jung H.-Y."/>
        </authorList>
    </citation>
    <scope>NUCLEOTIDE SEQUENCE</scope>
    <source>
        <strain evidence="1">SE-1-e</strain>
    </source>
</reference>
<keyword evidence="2" id="KW-1185">Reference proteome</keyword>
<dbReference type="InterPro" id="IPR025332">
    <property type="entry name" value="DUF4238"/>
</dbReference>
<dbReference type="Proteomes" id="UP000609172">
    <property type="component" value="Unassembled WGS sequence"/>
</dbReference>
<organism evidence="1 2">
    <name type="scientific">Flavobacterium agrisoli</name>
    <dbReference type="NCBI Taxonomy" id="2793066"/>
    <lineage>
        <taxon>Bacteria</taxon>
        <taxon>Pseudomonadati</taxon>
        <taxon>Bacteroidota</taxon>
        <taxon>Flavobacteriia</taxon>
        <taxon>Flavobacteriales</taxon>
        <taxon>Flavobacteriaceae</taxon>
        <taxon>Flavobacterium</taxon>
    </lineage>
</organism>
<evidence type="ECO:0000313" key="2">
    <source>
        <dbReference type="Proteomes" id="UP000609172"/>
    </source>
</evidence>
<name>A0A934UIS1_9FLAO</name>
<dbReference type="RefSeq" id="WP_200104591.1">
    <property type="nucleotide sequence ID" value="NZ_JAEHFV010000001.1"/>
</dbReference>
<proteinExistence type="predicted"/>
<accession>A0A934UIS1</accession>
<evidence type="ECO:0000313" key="1">
    <source>
        <dbReference type="EMBL" id="MBK0368670.1"/>
    </source>
</evidence>
<dbReference type="AlphaFoldDB" id="A0A934UIS1"/>
<gene>
    <name evidence="1" type="ORF">I5M07_02385</name>
</gene>
<dbReference type="EMBL" id="JAEHFV010000001">
    <property type="protein sequence ID" value="MBK0368670.1"/>
    <property type="molecule type" value="Genomic_DNA"/>
</dbReference>
<protein>
    <submittedName>
        <fullName evidence="1">DUF4238 domain-containing protein</fullName>
    </submittedName>
</protein>